<name>A0A6A5YLC9_9PLEO</name>
<evidence type="ECO:0008006" key="4">
    <source>
        <dbReference type="Google" id="ProtNLM"/>
    </source>
</evidence>
<evidence type="ECO:0000313" key="2">
    <source>
        <dbReference type="EMBL" id="KAF2107137.1"/>
    </source>
</evidence>
<feature type="signal peptide" evidence="1">
    <location>
        <begin position="1"/>
        <end position="19"/>
    </location>
</feature>
<dbReference type="EMBL" id="ML977356">
    <property type="protein sequence ID" value="KAF2107137.1"/>
    <property type="molecule type" value="Genomic_DNA"/>
</dbReference>
<evidence type="ECO:0000313" key="3">
    <source>
        <dbReference type="Proteomes" id="UP000799770"/>
    </source>
</evidence>
<protein>
    <recommendedName>
        <fullName evidence="4">Ubiquitin 3 binding protein But2 C-terminal domain-containing protein</fullName>
    </recommendedName>
</protein>
<sequence length="215" mass="23279">MRLSIILANLSGLVGTSLAAVVEARCPNTTVTPTPTPTGYMSCQTVYPNSIRQIYSYYPNMTSDARDYNMLVRSPDFEIATEFQFLNIPKAGYACQLELIVPDTRFLVAQGNSRIINVYQVKAAPSSVPSWQTYAGNKSGPGIWGSIDASDNNLQSVTERGGGKILINTAACNETLTFQVGFAAPGSPETNYWGFPNIVPPANPAMGWRIVHSCT</sequence>
<proteinExistence type="predicted"/>
<dbReference type="AlphaFoldDB" id="A0A6A5YLC9"/>
<dbReference type="Proteomes" id="UP000799770">
    <property type="component" value="Unassembled WGS sequence"/>
</dbReference>
<dbReference type="OrthoDB" id="3772810at2759"/>
<keyword evidence="1" id="KW-0732">Signal</keyword>
<accession>A0A6A5YLC9</accession>
<organism evidence="2 3">
    <name type="scientific">Lophiotrema nucula</name>
    <dbReference type="NCBI Taxonomy" id="690887"/>
    <lineage>
        <taxon>Eukaryota</taxon>
        <taxon>Fungi</taxon>
        <taxon>Dikarya</taxon>
        <taxon>Ascomycota</taxon>
        <taxon>Pezizomycotina</taxon>
        <taxon>Dothideomycetes</taxon>
        <taxon>Pleosporomycetidae</taxon>
        <taxon>Pleosporales</taxon>
        <taxon>Lophiotremataceae</taxon>
        <taxon>Lophiotrema</taxon>
    </lineage>
</organism>
<evidence type="ECO:0000256" key="1">
    <source>
        <dbReference type="SAM" id="SignalP"/>
    </source>
</evidence>
<gene>
    <name evidence="2" type="ORF">BDV96DRAFT_589756</name>
</gene>
<feature type="chain" id="PRO_5025408783" description="Ubiquitin 3 binding protein But2 C-terminal domain-containing protein" evidence="1">
    <location>
        <begin position="20"/>
        <end position="215"/>
    </location>
</feature>
<keyword evidence="3" id="KW-1185">Reference proteome</keyword>
<reference evidence="2" key="1">
    <citation type="journal article" date="2020" name="Stud. Mycol.">
        <title>101 Dothideomycetes genomes: a test case for predicting lifestyles and emergence of pathogens.</title>
        <authorList>
            <person name="Haridas S."/>
            <person name="Albert R."/>
            <person name="Binder M."/>
            <person name="Bloem J."/>
            <person name="Labutti K."/>
            <person name="Salamov A."/>
            <person name="Andreopoulos B."/>
            <person name="Baker S."/>
            <person name="Barry K."/>
            <person name="Bills G."/>
            <person name="Bluhm B."/>
            <person name="Cannon C."/>
            <person name="Castanera R."/>
            <person name="Culley D."/>
            <person name="Daum C."/>
            <person name="Ezra D."/>
            <person name="Gonzalez J."/>
            <person name="Henrissat B."/>
            <person name="Kuo A."/>
            <person name="Liang C."/>
            <person name="Lipzen A."/>
            <person name="Lutzoni F."/>
            <person name="Magnuson J."/>
            <person name="Mondo S."/>
            <person name="Nolan M."/>
            <person name="Ohm R."/>
            <person name="Pangilinan J."/>
            <person name="Park H.-J."/>
            <person name="Ramirez L."/>
            <person name="Alfaro M."/>
            <person name="Sun H."/>
            <person name="Tritt A."/>
            <person name="Yoshinaga Y."/>
            <person name="Zwiers L.-H."/>
            <person name="Turgeon B."/>
            <person name="Goodwin S."/>
            <person name="Spatafora J."/>
            <person name="Crous P."/>
            <person name="Grigoriev I."/>
        </authorList>
    </citation>
    <scope>NUCLEOTIDE SEQUENCE</scope>
    <source>
        <strain evidence="2">CBS 627.86</strain>
    </source>
</reference>